<evidence type="ECO:0000313" key="2">
    <source>
        <dbReference type="Proteomes" id="UP000510886"/>
    </source>
</evidence>
<dbReference type="Proteomes" id="UP000510886">
    <property type="component" value="Chromosome"/>
</dbReference>
<dbReference type="RefSeq" id="WP_180848423.1">
    <property type="nucleotide sequence ID" value="NZ_CP047418.1"/>
</dbReference>
<gene>
    <name evidence="1" type="ORF">GTO87_05635</name>
</gene>
<dbReference type="EMBL" id="CP047418">
    <property type="protein sequence ID" value="QLL78127.1"/>
    <property type="molecule type" value="Genomic_DNA"/>
</dbReference>
<name>A0A7H9ELI5_9LACO</name>
<dbReference type="AlphaFoldDB" id="A0A7H9ELI5"/>
<evidence type="ECO:0000313" key="1">
    <source>
        <dbReference type="EMBL" id="QLL78127.1"/>
    </source>
</evidence>
<sequence>MANLQTQLAQMIDPEVMATMLDAQLPIQIRFSSIAPVDTPLPGQATMV</sequence>
<dbReference type="KEGG" id="lsw:GTO87_05635"/>
<reference evidence="1 2" key="1">
    <citation type="submission" date="2020-01" db="EMBL/GenBank/DDBJ databases">
        <title>Complete and circular genome sequences of six lactobacillus isolates from horses.</title>
        <authorList>
            <person name="Hassan H.M."/>
        </authorList>
    </citation>
    <scope>NUCLEOTIDE SEQUENCE [LARGE SCALE GENOMIC DNA]</scope>
    <source>
        <strain evidence="1 2">1A</strain>
    </source>
</reference>
<proteinExistence type="predicted"/>
<protein>
    <submittedName>
        <fullName evidence="1">Uncharacterized protein</fullName>
    </submittedName>
</protein>
<accession>A0A7H9ELI5</accession>
<organism evidence="1 2">
    <name type="scientific">Ligilactobacillus saerimneri</name>
    <dbReference type="NCBI Taxonomy" id="228229"/>
    <lineage>
        <taxon>Bacteria</taxon>
        <taxon>Bacillati</taxon>
        <taxon>Bacillota</taxon>
        <taxon>Bacilli</taxon>
        <taxon>Lactobacillales</taxon>
        <taxon>Lactobacillaceae</taxon>
        <taxon>Ligilactobacillus</taxon>
    </lineage>
</organism>